<dbReference type="InterPro" id="IPR002347">
    <property type="entry name" value="SDR_fam"/>
</dbReference>
<name>A0A1V3C388_9ACTN</name>
<dbReference type="AlphaFoldDB" id="A0A1V3C388"/>
<protein>
    <recommendedName>
        <fullName evidence="4">Short-chain dehydrogenase</fullName>
    </recommendedName>
</protein>
<dbReference type="OrthoDB" id="2860165at2"/>
<dbReference type="PANTHER" id="PTHR47534:SF3">
    <property type="entry name" value="ALCOHOL DEHYDROGENASE-LIKE C-TERMINAL DOMAIN-CONTAINING PROTEIN"/>
    <property type="match status" value="1"/>
</dbReference>
<accession>A0A1V3C388</accession>
<dbReference type="Pfam" id="PF00106">
    <property type="entry name" value="adh_short"/>
    <property type="match status" value="1"/>
</dbReference>
<dbReference type="InterPro" id="IPR052228">
    <property type="entry name" value="Sec_Metab_Biosynth_Oxidored"/>
</dbReference>
<evidence type="ECO:0008006" key="4">
    <source>
        <dbReference type="Google" id="ProtNLM"/>
    </source>
</evidence>
<dbReference type="EMBL" id="MCOK01000001">
    <property type="protein sequence ID" value="OOC55108.1"/>
    <property type="molecule type" value="Genomic_DNA"/>
</dbReference>
<dbReference type="RefSeq" id="WP_077691532.1">
    <property type="nucleotide sequence ID" value="NZ_MCOK01000001.1"/>
</dbReference>
<gene>
    <name evidence="2" type="ORF">NOSIN_15910</name>
</gene>
<evidence type="ECO:0000313" key="2">
    <source>
        <dbReference type="EMBL" id="OOC55108.1"/>
    </source>
</evidence>
<dbReference type="SUPFAM" id="SSF51735">
    <property type="entry name" value="NAD(P)-binding Rossmann-fold domains"/>
    <property type="match status" value="1"/>
</dbReference>
<evidence type="ECO:0000313" key="3">
    <source>
        <dbReference type="Proteomes" id="UP000189004"/>
    </source>
</evidence>
<dbReference type="Proteomes" id="UP000189004">
    <property type="component" value="Unassembled WGS sequence"/>
</dbReference>
<dbReference type="GO" id="GO:0016491">
    <property type="term" value="F:oxidoreductase activity"/>
    <property type="evidence" value="ECO:0007669"/>
    <property type="project" value="UniProtKB-KW"/>
</dbReference>
<evidence type="ECO:0000256" key="1">
    <source>
        <dbReference type="ARBA" id="ARBA00023002"/>
    </source>
</evidence>
<proteinExistence type="predicted"/>
<keyword evidence="1" id="KW-0560">Oxidoreductase</keyword>
<sequence>MRTYVITGGTDGMGRALGLLLLRRGDRVLAVASGRAKGEDFLAEAGAAGAGERAEFLRADLSTVSGMDRVVGEVRARTQGLDGLVLGAQRFRPGREETADGLESTFALSYLSRFVLGHGLAGLLERGESPAIVNIAGPGGIPGRIRWEDVQLTGDYTGMRAATQSSRCNDLLGVDFPVRHPEARTRYVLYNPGFVRTGMADPLPLPQRLLTRALARVFATPAAKAAVPIARFLDEPPGAAVTAFRRGTRLEPTGADFDPEAADRLYSYTVGLLSRTPSRRAS</sequence>
<dbReference type="STRING" id="501010.NOSIN_15910"/>
<reference evidence="3" key="1">
    <citation type="submission" date="2016-08" db="EMBL/GenBank/DDBJ databases">
        <authorList>
            <person name="Tokovenko B."/>
            <person name="Kalinowski J."/>
        </authorList>
    </citation>
    <scope>NUCLEOTIDE SEQUENCE [LARGE SCALE GENOMIC DNA]</scope>
    <source>
        <strain evidence="3">UTMC102</strain>
    </source>
</reference>
<keyword evidence="3" id="KW-1185">Reference proteome</keyword>
<dbReference type="InterPro" id="IPR036291">
    <property type="entry name" value="NAD(P)-bd_dom_sf"/>
</dbReference>
<dbReference type="PANTHER" id="PTHR47534">
    <property type="entry name" value="YALI0E05731P"/>
    <property type="match status" value="1"/>
</dbReference>
<dbReference type="Gene3D" id="3.40.50.720">
    <property type="entry name" value="NAD(P)-binding Rossmann-like Domain"/>
    <property type="match status" value="1"/>
</dbReference>
<comment type="caution">
    <text evidence="2">The sequence shown here is derived from an EMBL/GenBank/DDBJ whole genome shotgun (WGS) entry which is preliminary data.</text>
</comment>
<organism evidence="2 3">
    <name type="scientific">Nocardiopsis sinuspersici</name>
    <dbReference type="NCBI Taxonomy" id="501010"/>
    <lineage>
        <taxon>Bacteria</taxon>
        <taxon>Bacillati</taxon>
        <taxon>Actinomycetota</taxon>
        <taxon>Actinomycetes</taxon>
        <taxon>Streptosporangiales</taxon>
        <taxon>Nocardiopsidaceae</taxon>
        <taxon>Nocardiopsis</taxon>
    </lineage>
</organism>